<keyword evidence="2" id="KW-1185">Reference proteome</keyword>
<reference evidence="2" key="1">
    <citation type="journal article" date="2008" name="J. Bacteriol.">
        <title>Genome sequence of the fish pathogen Renibacterium salmoninarum suggests reductive evolution away from an environmental Arthrobacter ancestor.</title>
        <authorList>
            <person name="Wiens G.D."/>
            <person name="Rockey D.D."/>
            <person name="Wu Z."/>
            <person name="Chang J."/>
            <person name="Levy R."/>
            <person name="Crane S."/>
            <person name="Chen D.S."/>
            <person name="Capri G.R."/>
            <person name="Burnett J.R."/>
            <person name="Sudheesh P.S."/>
            <person name="Schipma M.J."/>
            <person name="Burd H."/>
            <person name="Bhattacharyya A."/>
            <person name="Rhodes L.D."/>
            <person name="Kaul R."/>
            <person name="Strom M.S."/>
        </authorList>
    </citation>
    <scope>NUCLEOTIDE SEQUENCE [LARGE SCALE GENOMIC DNA]</scope>
    <source>
        <strain evidence="2">ATCC 33209 / DSM 20767 / JCM 11484 / NBRC 15589 / NCIMB 2235</strain>
    </source>
</reference>
<evidence type="ECO:0000313" key="2">
    <source>
        <dbReference type="Proteomes" id="UP000002007"/>
    </source>
</evidence>
<evidence type="ECO:0000313" key="1">
    <source>
        <dbReference type="EMBL" id="ABY22085.1"/>
    </source>
</evidence>
<dbReference type="EMBL" id="CP000910">
    <property type="protein sequence ID" value="ABY22085.1"/>
    <property type="molecule type" value="Genomic_DNA"/>
</dbReference>
<dbReference type="KEGG" id="rsa:RSal33209_0329"/>
<name>A9WKS7_RENSM</name>
<sequence length="59" mass="6123">MNTMAELFSAADVSFRQAVAEDVVEIVALLTDDALGVGREGTDLAPYYAAFAAIQADAG</sequence>
<dbReference type="AlphaFoldDB" id="A9WKS7"/>
<dbReference type="Proteomes" id="UP000002007">
    <property type="component" value="Chromosome"/>
</dbReference>
<proteinExistence type="predicted"/>
<keyword evidence="1" id="KW-0808">Transferase</keyword>
<accession>A9WKS7</accession>
<dbReference type="STRING" id="288705.RSal33209_0329"/>
<gene>
    <name evidence="1" type="ordered locus">RSal33209_0329</name>
</gene>
<dbReference type="GO" id="GO:0016740">
    <property type="term" value="F:transferase activity"/>
    <property type="evidence" value="ECO:0007669"/>
    <property type="project" value="UniProtKB-KW"/>
</dbReference>
<dbReference type="HOGENOM" id="CLU_2957446_0_0_11"/>
<organism evidence="1 2">
    <name type="scientific">Renibacterium salmoninarum (strain ATCC 33209 / DSM 20767 / JCM 11484 / NBRC 15589 / NCIMB 2235)</name>
    <dbReference type="NCBI Taxonomy" id="288705"/>
    <lineage>
        <taxon>Bacteria</taxon>
        <taxon>Bacillati</taxon>
        <taxon>Actinomycetota</taxon>
        <taxon>Actinomycetes</taxon>
        <taxon>Micrococcales</taxon>
        <taxon>Micrococcaceae</taxon>
        <taxon>Renibacterium</taxon>
    </lineage>
</organism>
<protein>
    <submittedName>
        <fullName evidence="1">Acetyltransferase, GNAT family</fullName>
    </submittedName>
</protein>